<dbReference type="PANTHER" id="PTHR16705">
    <property type="entry name" value="COMPLEXIN"/>
    <property type="match status" value="1"/>
</dbReference>
<evidence type="ECO:0000259" key="8">
    <source>
        <dbReference type="Pfam" id="PF07714"/>
    </source>
</evidence>
<evidence type="ECO:0000256" key="2">
    <source>
        <dbReference type="ARBA" id="ARBA00022448"/>
    </source>
</evidence>
<comment type="similarity">
    <text evidence="1">Belongs to the complexin/synaphin family.</text>
</comment>
<feature type="compositionally biased region" description="Basic and acidic residues" evidence="7">
    <location>
        <begin position="147"/>
        <end position="168"/>
    </location>
</feature>
<gene>
    <name evidence="10 11" type="primary">XB5845204.L</name>
    <name evidence="10 11" type="synonym">LOC100494570.L</name>
</gene>
<feature type="domain" description="Serine-threonine/tyrosine-protein kinase catalytic" evidence="8">
    <location>
        <begin position="1"/>
        <end position="42"/>
    </location>
</feature>
<dbReference type="AlphaFoldDB" id="A0A8J1M6J1"/>
<evidence type="ECO:0000256" key="4">
    <source>
        <dbReference type="ARBA" id="ARBA00022775"/>
    </source>
</evidence>
<dbReference type="Proteomes" id="UP000186698">
    <property type="component" value="Chromosome 1L"/>
</dbReference>
<dbReference type="RefSeq" id="XP_041437293.1">
    <property type="nucleotide sequence ID" value="XM_041581359.1"/>
</dbReference>
<dbReference type="InterPro" id="IPR008849">
    <property type="entry name" value="Synaphin"/>
</dbReference>
<dbReference type="GO" id="GO:0031201">
    <property type="term" value="C:SNARE complex"/>
    <property type="evidence" value="ECO:0000318"/>
    <property type="project" value="GO_Central"/>
</dbReference>
<evidence type="ECO:0000256" key="1">
    <source>
        <dbReference type="ARBA" id="ARBA00005396"/>
    </source>
</evidence>
<evidence type="ECO:0000256" key="7">
    <source>
        <dbReference type="SAM" id="MobiDB-lite"/>
    </source>
</evidence>
<dbReference type="CTD" id="447399"/>
<proteinExistence type="inferred from homology"/>
<sequence>MEYLELKRLVHWDLLAARNIFISEKGEAKISDSGLSHSYSKMTSAGFRLNGRHHRNSLPAQMYGVLVCCYGRYIHMDRLHTPKWLSFQDTLTLFRQHRKDSESERRTSEIVKGDLSHRVWHSNMAFMLKAMMGSSMKNLGNNLGGEAEVKENPDGKETAESKGMTREEFEEYQRQLVEEKIERDHAFAHKKAERAAVRMHMRDKYRLPQSEKDDAQLQMVGGEVELPEDLAKMVQEDEEEEEEQDSLLSMLPEFDIDALKVRAQGTYTEVRRVAEEKCVLM</sequence>
<dbReference type="GO" id="GO:0000149">
    <property type="term" value="F:SNARE binding"/>
    <property type="evidence" value="ECO:0000318"/>
    <property type="project" value="GO_Central"/>
</dbReference>
<dbReference type="GO" id="GO:0016079">
    <property type="term" value="P:synaptic vesicle exocytosis"/>
    <property type="evidence" value="ECO:0000318"/>
    <property type="project" value="GO_Central"/>
</dbReference>
<keyword evidence="2" id="KW-0813">Transport</keyword>
<dbReference type="Pfam" id="PF07714">
    <property type="entry name" value="PK_Tyr_Ser-Thr"/>
    <property type="match status" value="1"/>
</dbReference>
<feature type="region of interest" description="Disordered" evidence="7">
    <location>
        <begin position="143"/>
        <end position="168"/>
    </location>
</feature>
<keyword evidence="9" id="KW-1185">Reference proteome</keyword>
<dbReference type="GeneID" id="447399"/>
<organism evidence="9 10">
    <name type="scientific">Xenopus laevis</name>
    <name type="common">African clawed frog</name>
    <dbReference type="NCBI Taxonomy" id="8355"/>
    <lineage>
        <taxon>Eukaryota</taxon>
        <taxon>Metazoa</taxon>
        <taxon>Chordata</taxon>
        <taxon>Craniata</taxon>
        <taxon>Vertebrata</taxon>
        <taxon>Euteleostomi</taxon>
        <taxon>Amphibia</taxon>
        <taxon>Batrachia</taxon>
        <taxon>Anura</taxon>
        <taxon>Pipoidea</taxon>
        <taxon>Pipidae</taxon>
        <taxon>Xenopodinae</taxon>
        <taxon>Xenopus</taxon>
        <taxon>Xenopus</taxon>
    </lineage>
</organism>
<evidence type="ECO:0000313" key="10">
    <source>
        <dbReference type="RefSeq" id="XP_041437293.1"/>
    </source>
</evidence>
<comment type="subcellular location">
    <subcellularLocation>
        <location evidence="6">Synapse</location>
    </subcellularLocation>
</comment>
<dbReference type="CDD" id="cd22809">
    <property type="entry name" value="Complexin_NTD_CPLX_III_IV"/>
    <property type="match status" value="1"/>
</dbReference>
<dbReference type="Pfam" id="PF05835">
    <property type="entry name" value="Synaphin"/>
    <property type="match status" value="1"/>
</dbReference>
<dbReference type="GO" id="GO:0043195">
    <property type="term" value="C:terminal bouton"/>
    <property type="evidence" value="ECO:0000318"/>
    <property type="project" value="GO_Central"/>
</dbReference>
<keyword evidence="5" id="KW-0770">Synapse</keyword>
<dbReference type="GO" id="GO:0004672">
    <property type="term" value="F:protein kinase activity"/>
    <property type="evidence" value="ECO:0007669"/>
    <property type="project" value="InterPro"/>
</dbReference>
<dbReference type="GO" id="GO:0046928">
    <property type="term" value="P:regulation of neurotransmitter secretion"/>
    <property type="evidence" value="ECO:0007669"/>
    <property type="project" value="TreeGrafter"/>
</dbReference>
<dbReference type="InterPro" id="IPR001245">
    <property type="entry name" value="Ser-Thr/Tyr_kinase_cat_dom"/>
</dbReference>
<dbReference type="GO" id="GO:0031630">
    <property type="term" value="P:regulation of synaptic vesicle fusion to presynaptic active zone membrane"/>
    <property type="evidence" value="ECO:0000318"/>
    <property type="project" value="GO_Central"/>
</dbReference>
<evidence type="ECO:0000256" key="5">
    <source>
        <dbReference type="ARBA" id="ARBA00023018"/>
    </source>
</evidence>
<dbReference type="PANTHER" id="PTHR16705:SF12">
    <property type="entry name" value="COMPLEXIN-3"/>
    <property type="match status" value="1"/>
</dbReference>
<dbReference type="GO" id="GO:0050804">
    <property type="term" value="P:modulation of chemical synaptic transmission"/>
    <property type="evidence" value="ECO:0000318"/>
    <property type="project" value="GO_Central"/>
</dbReference>
<dbReference type="GO" id="GO:0019905">
    <property type="term" value="F:syntaxin binding"/>
    <property type="evidence" value="ECO:0007669"/>
    <property type="project" value="InterPro"/>
</dbReference>
<evidence type="ECO:0000313" key="9">
    <source>
        <dbReference type="Proteomes" id="UP000186698"/>
    </source>
</evidence>
<name>A0A8J1M6J1_XENLA</name>
<evidence type="ECO:0000256" key="3">
    <source>
        <dbReference type="ARBA" id="ARBA00022483"/>
    </source>
</evidence>
<evidence type="ECO:0000256" key="6">
    <source>
        <dbReference type="ARBA" id="ARBA00034103"/>
    </source>
</evidence>
<dbReference type="SUPFAM" id="SSF56112">
    <property type="entry name" value="Protein kinase-like (PK-like)"/>
    <property type="match status" value="1"/>
</dbReference>
<dbReference type="RefSeq" id="XP_041437302.1">
    <property type="nucleotide sequence ID" value="XM_041581368.1"/>
</dbReference>
<dbReference type="OrthoDB" id="9942329at2759"/>
<keyword evidence="4" id="KW-0532">Neurotransmitter transport</keyword>
<dbReference type="InterPro" id="IPR011009">
    <property type="entry name" value="Kinase-like_dom_sf"/>
</dbReference>
<dbReference type="Gene3D" id="1.10.510.10">
    <property type="entry name" value="Transferase(Phosphotransferase) domain 1"/>
    <property type="match status" value="1"/>
</dbReference>
<evidence type="ECO:0000313" key="11">
    <source>
        <dbReference type="RefSeq" id="XP_041437302.1"/>
    </source>
</evidence>
<protein>
    <submittedName>
        <fullName evidence="10 11">Provisional ortholog of complexin 4 L homeolog isoform X1</fullName>
    </submittedName>
</protein>
<keyword evidence="3" id="KW-0268">Exocytosis</keyword>
<reference evidence="10 11" key="1">
    <citation type="submission" date="2025-04" db="UniProtKB">
        <authorList>
            <consortium name="RefSeq"/>
        </authorList>
    </citation>
    <scope>IDENTIFICATION</scope>
    <source>
        <strain evidence="10 11">J_2021</strain>
        <tissue evidence="10 11">Erythrocytes</tissue>
    </source>
</reference>
<accession>A0A8J1M6J1</accession>